<evidence type="ECO:0000256" key="1">
    <source>
        <dbReference type="SAM" id="Phobius"/>
    </source>
</evidence>
<reference evidence="2 3" key="1">
    <citation type="submission" date="2020-06" db="EMBL/GenBank/DDBJ databases">
        <title>NJ-3-1, isolated from saline soil.</title>
        <authorList>
            <person name="Cui H.L."/>
            <person name="Shi X."/>
        </authorList>
    </citation>
    <scope>NUCLEOTIDE SEQUENCE [LARGE SCALE GENOMIC DNA]</scope>
    <source>
        <strain evidence="2 3">NJ-3-1</strain>
    </source>
</reference>
<dbReference type="GeneID" id="56037791"/>
<dbReference type="AlphaFoldDB" id="A0A7D5QA02"/>
<keyword evidence="3" id="KW-1185">Reference proteome</keyword>
<organism evidence="2 3">
    <name type="scientific">Halorarum salinum</name>
    <dbReference type="NCBI Taxonomy" id="2743089"/>
    <lineage>
        <taxon>Archaea</taxon>
        <taxon>Methanobacteriati</taxon>
        <taxon>Methanobacteriota</taxon>
        <taxon>Stenosarchaea group</taxon>
        <taxon>Halobacteria</taxon>
        <taxon>Halobacteriales</taxon>
        <taxon>Haloferacaceae</taxon>
        <taxon>Halorarum</taxon>
    </lineage>
</organism>
<name>A0A7D5QA02_9EURY</name>
<sequence length="117" mass="12950">MMRRFALVGIGIFLAAMAVSTVLSWPLAPGEWWMMLVGAAAFTVFALLTVWWHIESRSLPPRLQQGLSMLLVAGMVVWGGWELFTRPSLPIALVTGFWLVIGGVGVWPELRRLRATG</sequence>
<dbReference type="RefSeq" id="WP_179268622.1">
    <property type="nucleotide sequence ID" value="NZ_CP058579.1"/>
</dbReference>
<dbReference type="EMBL" id="CP058579">
    <property type="protein sequence ID" value="QLG62037.1"/>
    <property type="molecule type" value="Genomic_DNA"/>
</dbReference>
<proteinExistence type="predicted"/>
<keyword evidence="1" id="KW-1133">Transmembrane helix</keyword>
<evidence type="ECO:0000313" key="2">
    <source>
        <dbReference type="EMBL" id="QLG62037.1"/>
    </source>
</evidence>
<accession>A0A7D5QA02</accession>
<dbReference type="KEGG" id="halu:HUG12_09990"/>
<feature type="transmembrane region" description="Helical" evidence="1">
    <location>
        <begin position="90"/>
        <end position="110"/>
    </location>
</feature>
<dbReference type="Proteomes" id="UP000509626">
    <property type="component" value="Chromosome"/>
</dbReference>
<keyword evidence="1" id="KW-0472">Membrane</keyword>
<evidence type="ECO:0000313" key="3">
    <source>
        <dbReference type="Proteomes" id="UP000509626"/>
    </source>
</evidence>
<feature type="transmembrane region" description="Helical" evidence="1">
    <location>
        <begin position="34"/>
        <end position="54"/>
    </location>
</feature>
<gene>
    <name evidence="2" type="ORF">HUG12_09990</name>
</gene>
<keyword evidence="1" id="KW-0812">Transmembrane</keyword>
<feature type="transmembrane region" description="Helical" evidence="1">
    <location>
        <begin position="66"/>
        <end position="84"/>
    </location>
</feature>
<protein>
    <submittedName>
        <fullName evidence="2">Uncharacterized protein</fullName>
    </submittedName>
</protein>